<evidence type="ECO:0000313" key="1">
    <source>
        <dbReference type="EMBL" id="KAG2271024.1"/>
    </source>
</evidence>
<dbReference type="AlphaFoldDB" id="A0A8X7QII3"/>
<name>A0A8X7QII3_BRACI</name>
<proteinExistence type="predicted"/>
<protein>
    <submittedName>
        <fullName evidence="1">Uncharacterized protein</fullName>
    </submittedName>
</protein>
<gene>
    <name evidence="1" type="ORF">Bca52824_065579</name>
</gene>
<reference evidence="1 2" key="1">
    <citation type="submission" date="2020-02" db="EMBL/GenBank/DDBJ databases">
        <authorList>
            <person name="Ma Q."/>
            <person name="Huang Y."/>
            <person name="Song X."/>
            <person name="Pei D."/>
        </authorList>
    </citation>
    <scope>NUCLEOTIDE SEQUENCE [LARGE SCALE GENOMIC DNA]</scope>
    <source>
        <strain evidence="1">Sxm20200214</strain>
        <tissue evidence="1">Leaf</tissue>
    </source>
</reference>
<evidence type="ECO:0000313" key="2">
    <source>
        <dbReference type="Proteomes" id="UP000886595"/>
    </source>
</evidence>
<dbReference type="Proteomes" id="UP000886595">
    <property type="component" value="Unassembled WGS sequence"/>
</dbReference>
<organism evidence="1 2">
    <name type="scientific">Brassica carinata</name>
    <name type="common">Ethiopian mustard</name>
    <name type="synonym">Abyssinian cabbage</name>
    <dbReference type="NCBI Taxonomy" id="52824"/>
    <lineage>
        <taxon>Eukaryota</taxon>
        <taxon>Viridiplantae</taxon>
        <taxon>Streptophyta</taxon>
        <taxon>Embryophyta</taxon>
        <taxon>Tracheophyta</taxon>
        <taxon>Spermatophyta</taxon>
        <taxon>Magnoliopsida</taxon>
        <taxon>eudicotyledons</taxon>
        <taxon>Gunneridae</taxon>
        <taxon>Pentapetalae</taxon>
        <taxon>rosids</taxon>
        <taxon>malvids</taxon>
        <taxon>Brassicales</taxon>
        <taxon>Brassicaceae</taxon>
        <taxon>Brassiceae</taxon>
        <taxon>Brassica</taxon>
    </lineage>
</organism>
<accession>A0A8X7QII3</accession>
<comment type="caution">
    <text evidence="1">The sequence shown here is derived from an EMBL/GenBank/DDBJ whole genome shotgun (WGS) entry which is preliminary data.</text>
</comment>
<sequence>MDLMIDLFAKPFSLKPRCLVRHVPEYDLIDLRSWLRVSGVMYMGYCVMRYCWWDAVIQIGGDGERGEDYAAEIGAAAVSCDEVENDVFMTRGGGGHRQ</sequence>
<dbReference type="EMBL" id="JAAMPC010000013">
    <property type="protein sequence ID" value="KAG2271024.1"/>
    <property type="molecule type" value="Genomic_DNA"/>
</dbReference>
<keyword evidence="2" id="KW-1185">Reference proteome</keyword>